<evidence type="ECO:0008006" key="6">
    <source>
        <dbReference type="Google" id="ProtNLM"/>
    </source>
</evidence>
<dbReference type="AlphaFoldDB" id="A0A2W7REV5"/>
<dbReference type="EMBL" id="QKZU01000014">
    <property type="protein sequence ID" value="PZX52759.1"/>
    <property type="molecule type" value="Genomic_DNA"/>
</dbReference>
<reference evidence="3 5" key="2">
    <citation type="submission" date="2019-08" db="EMBL/GenBank/DDBJ databases">
        <title>Genome of Algoriphagus ratkowskyi IC026.</title>
        <authorList>
            <person name="Bowman J.P."/>
        </authorList>
    </citation>
    <scope>NUCLEOTIDE SEQUENCE [LARGE SCALE GENOMIC DNA]</scope>
    <source>
        <strain evidence="3 5">IC026</strain>
    </source>
</reference>
<feature type="chain" id="PRO_5015942620" description="DUF4402 domain-containing protein" evidence="1">
    <location>
        <begin position="22"/>
        <end position="171"/>
    </location>
</feature>
<name>A0A2W7REV5_9BACT</name>
<comment type="caution">
    <text evidence="2">The sequence shown here is derived from an EMBL/GenBank/DDBJ whole genome shotgun (WGS) entry which is preliminary data.</text>
</comment>
<evidence type="ECO:0000313" key="3">
    <source>
        <dbReference type="EMBL" id="TXD76294.1"/>
    </source>
</evidence>
<evidence type="ECO:0000256" key="1">
    <source>
        <dbReference type="SAM" id="SignalP"/>
    </source>
</evidence>
<evidence type="ECO:0000313" key="5">
    <source>
        <dbReference type="Proteomes" id="UP000321927"/>
    </source>
</evidence>
<accession>A0A2W7REV5</accession>
<protein>
    <recommendedName>
        <fullName evidence="6">DUF4402 domain-containing protein</fullName>
    </recommendedName>
</protein>
<dbReference type="Proteomes" id="UP000249115">
    <property type="component" value="Unassembled WGS sequence"/>
</dbReference>
<evidence type="ECO:0000313" key="4">
    <source>
        <dbReference type="Proteomes" id="UP000249115"/>
    </source>
</evidence>
<evidence type="ECO:0000313" key="2">
    <source>
        <dbReference type="EMBL" id="PZX52759.1"/>
    </source>
</evidence>
<dbReference type="OrthoDB" id="824583at2"/>
<keyword evidence="5" id="KW-1185">Reference proteome</keyword>
<dbReference type="EMBL" id="VORV01000013">
    <property type="protein sequence ID" value="TXD76294.1"/>
    <property type="molecule type" value="Genomic_DNA"/>
</dbReference>
<keyword evidence="1" id="KW-0732">Signal</keyword>
<dbReference type="Proteomes" id="UP000321927">
    <property type="component" value="Unassembled WGS sequence"/>
</dbReference>
<sequence>MIRRILILLLFSTCLFRASMAQTIADTRKATLSVNATATVTDNLQMLTIRNIDLIAPLVEENMILVSPMRSPFAGMFKIIGNPNARIRITFLQRETLVESNEGIGEVKAEYNLSAAFEDLQIQSTLLDLGEANVVLSKKGLLFVWLGANLDLSAALPGVYQSEFTIELEYI</sequence>
<dbReference type="RefSeq" id="WP_086502643.1">
    <property type="nucleotide sequence ID" value="NZ_QKZU01000014.1"/>
</dbReference>
<reference evidence="2 4" key="1">
    <citation type="submission" date="2018-06" db="EMBL/GenBank/DDBJ databases">
        <title>Genomic Encyclopedia of Archaeal and Bacterial Type Strains, Phase II (KMG-II): from individual species to whole genera.</title>
        <authorList>
            <person name="Goeker M."/>
        </authorList>
    </citation>
    <scope>NUCLEOTIDE SEQUENCE [LARGE SCALE GENOMIC DNA]</scope>
    <source>
        <strain evidence="2 4">DSM 22686</strain>
    </source>
</reference>
<organism evidence="2 4">
    <name type="scientific">Algoriphagus ratkowskyi</name>
    <dbReference type="NCBI Taxonomy" id="57028"/>
    <lineage>
        <taxon>Bacteria</taxon>
        <taxon>Pseudomonadati</taxon>
        <taxon>Bacteroidota</taxon>
        <taxon>Cytophagia</taxon>
        <taxon>Cytophagales</taxon>
        <taxon>Cyclobacteriaceae</taxon>
        <taxon>Algoriphagus</taxon>
    </lineage>
</organism>
<gene>
    <name evidence="3" type="ORF">ESW18_17090</name>
    <name evidence="2" type="ORF">LV84_03369</name>
</gene>
<proteinExistence type="predicted"/>
<feature type="signal peptide" evidence="1">
    <location>
        <begin position="1"/>
        <end position="21"/>
    </location>
</feature>